<dbReference type="AlphaFoldDB" id="A0A8X6XVZ8"/>
<dbReference type="InterPro" id="IPR001254">
    <property type="entry name" value="Trypsin_dom"/>
</dbReference>
<dbReference type="Pfam" id="PF00089">
    <property type="entry name" value="Trypsin"/>
    <property type="match status" value="1"/>
</dbReference>
<dbReference type="SUPFAM" id="SSF50494">
    <property type="entry name" value="Trypsin-like serine proteases"/>
    <property type="match status" value="1"/>
</dbReference>
<dbReference type="Proteomes" id="UP000886998">
    <property type="component" value="Unassembled WGS sequence"/>
</dbReference>
<dbReference type="OrthoDB" id="6339452at2759"/>
<dbReference type="FunFam" id="2.40.10.10:FF:000068">
    <property type="entry name" value="transmembrane protease serine 2"/>
    <property type="match status" value="1"/>
</dbReference>
<feature type="region of interest" description="Disordered" evidence="2">
    <location>
        <begin position="50"/>
        <end position="82"/>
    </location>
</feature>
<keyword evidence="4" id="KW-0378">Hydrolase</keyword>
<evidence type="ECO:0000256" key="2">
    <source>
        <dbReference type="SAM" id="MobiDB-lite"/>
    </source>
</evidence>
<evidence type="ECO:0000313" key="5">
    <source>
        <dbReference type="Proteomes" id="UP000886998"/>
    </source>
</evidence>
<evidence type="ECO:0000259" key="3">
    <source>
        <dbReference type="PROSITE" id="PS50240"/>
    </source>
</evidence>
<name>A0A8X6XVZ8_9ARAC</name>
<evidence type="ECO:0000313" key="4">
    <source>
        <dbReference type="EMBL" id="GFY60366.1"/>
    </source>
</evidence>
<dbReference type="GO" id="GO:0004252">
    <property type="term" value="F:serine-type endopeptidase activity"/>
    <property type="evidence" value="ECO:0007669"/>
    <property type="project" value="InterPro"/>
</dbReference>
<feature type="compositionally biased region" description="Basic and acidic residues" evidence="2">
    <location>
        <begin position="50"/>
        <end position="73"/>
    </location>
</feature>
<feature type="domain" description="Peptidase S1" evidence="3">
    <location>
        <begin position="122"/>
        <end position="337"/>
    </location>
</feature>
<organism evidence="4 5">
    <name type="scientific">Trichonephila inaurata madagascariensis</name>
    <dbReference type="NCBI Taxonomy" id="2747483"/>
    <lineage>
        <taxon>Eukaryota</taxon>
        <taxon>Metazoa</taxon>
        <taxon>Ecdysozoa</taxon>
        <taxon>Arthropoda</taxon>
        <taxon>Chelicerata</taxon>
        <taxon>Arachnida</taxon>
        <taxon>Araneae</taxon>
        <taxon>Araneomorphae</taxon>
        <taxon>Entelegynae</taxon>
        <taxon>Araneoidea</taxon>
        <taxon>Nephilidae</taxon>
        <taxon>Trichonephila</taxon>
        <taxon>Trichonephila inaurata</taxon>
    </lineage>
</organism>
<dbReference type="InterPro" id="IPR009003">
    <property type="entry name" value="Peptidase_S1_PA"/>
</dbReference>
<dbReference type="GO" id="GO:0006508">
    <property type="term" value="P:proteolysis"/>
    <property type="evidence" value="ECO:0007669"/>
    <property type="project" value="UniProtKB-KW"/>
</dbReference>
<dbReference type="PROSITE" id="PS00134">
    <property type="entry name" value="TRYPSIN_HIS"/>
    <property type="match status" value="1"/>
</dbReference>
<dbReference type="InterPro" id="IPR043504">
    <property type="entry name" value="Peptidase_S1_PA_chymotrypsin"/>
</dbReference>
<dbReference type="SMART" id="SM00020">
    <property type="entry name" value="Tryp_SPc"/>
    <property type="match status" value="1"/>
</dbReference>
<dbReference type="PROSITE" id="PS50240">
    <property type="entry name" value="TRYPSIN_DOM"/>
    <property type="match status" value="1"/>
</dbReference>
<dbReference type="InterPro" id="IPR018114">
    <property type="entry name" value="TRYPSIN_HIS"/>
</dbReference>
<dbReference type="EMBL" id="BMAV01013124">
    <property type="protein sequence ID" value="GFY60366.1"/>
    <property type="molecule type" value="Genomic_DNA"/>
</dbReference>
<feature type="region of interest" description="Disordered" evidence="2">
    <location>
        <begin position="1"/>
        <end position="30"/>
    </location>
</feature>
<accession>A0A8X6XVZ8</accession>
<dbReference type="PANTHER" id="PTHR24252">
    <property type="entry name" value="ACROSIN-RELATED"/>
    <property type="match status" value="1"/>
</dbReference>
<dbReference type="PANTHER" id="PTHR24252:SF11">
    <property type="entry name" value="ATRIAL NATRIURETIC PEPTIDE-CONVERTING ENZYME ISOFORM X1"/>
    <property type="match status" value="1"/>
</dbReference>
<keyword evidence="4" id="KW-0645">Protease</keyword>
<reference evidence="4" key="1">
    <citation type="submission" date="2020-08" db="EMBL/GenBank/DDBJ databases">
        <title>Multicomponent nature underlies the extraordinary mechanical properties of spider dragline silk.</title>
        <authorList>
            <person name="Kono N."/>
            <person name="Nakamura H."/>
            <person name="Mori M."/>
            <person name="Yoshida Y."/>
            <person name="Ohtoshi R."/>
            <person name="Malay A.D."/>
            <person name="Moran D.A.P."/>
            <person name="Tomita M."/>
            <person name="Numata K."/>
            <person name="Arakawa K."/>
        </authorList>
    </citation>
    <scope>NUCLEOTIDE SEQUENCE</scope>
</reference>
<protein>
    <submittedName>
        <fullName evidence="4">Serine protease grass</fullName>
    </submittedName>
</protein>
<dbReference type="PRINTS" id="PR00722">
    <property type="entry name" value="CHYMOTRYPSIN"/>
</dbReference>
<gene>
    <name evidence="4" type="primary">grass</name>
    <name evidence="4" type="ORF">TNIN_477391</name>
</gene>
<comment type="caution">
    <text evidence="4">The sequence shown here is derived from an EMBL/GenBank/DDBJ whole genome shotgun (WGS) entry which is preliminary data.</text>
</comment>
<sequence>MHEKIQRFKTSTRKSRRNIHEKIQNPFKNIQKRKSRRFFFTKTQKVFKQLRENPDNFKHPRENAEDLKEHDGYDFGEEDSNNFENQPIQFDLKSKKSNQDDNPDKASCRKCGRSSFEKGGRVKNGEMVKPLNKYPWVVPLFNKTGIRCGGAVISKKYVLTAAHCLCRIDTANYRNSPEEECLPKPKDYYIKLLGKEKLGKTVQIKKIIQHPEFDYSKVINDIALLELAEELECNEMTSPICLPTKKELYEDGQNLYIARWATLTRLSESISQFHCAVGTNQSACQGDSGSSTFINHKNRFYTLGVVSHGKAARCIPEWPTVFSKTLYFLDWIKEHVEDLPKP</sequence>
<proteinExistence type="predicted"/>
<keyword evidence="5" id="KW-1185">Reference proteome</keyword>
<dbReference type="InterPro" id="IPR001314">
    <property type="entry name" value="Peptidase_S1A"/>
</dbReference>
<keyword evidence="1" id="KW-1015">Disulfide bond</keyword>
<evidence type="ECO:0000256" key="1">
    <source>
        <dbReference type="ARBA" id="ARBA00023157"/>
    </source>
</evidence>
<dbReference type="Gene3D" id="2.40.10.10">
    <property type="entry name" value="Trypsin-like serine proteases"/>
    <property type="match status" value="3"/>
</dbReference>